<feature type="domain" description="Glycosyl transferase family 1" evidence="1">
    <location>
        <begin position="206"/>
        <end position="368"/>
    </location>
</feature>
<dbReference type="OMA" id="MKIVHIC"/>
<reference evidence="3 4" key="1">
    <citation type="submission" date="2018-05" db="EMBL/GenBank/DDBJ databases">
        <title>Methanosarcina gilichinskyana sp. nov., a novel methanogenic archaeon isolated from Holocene permafrost, North East Russia.</title>
        <authorList>
            <person name="Oshurkova V."/>
            <person name="Meer M."/>
            <person name="Bochkareva O."/>
            <person name="Shcherbakova V."/>
        </authorList>
    </citation>
    <scope>NUCLEOTIDE SEQUENCE [LARGE SCALE GENOMIC DNA]</scope>
    <source>
        <strain evidence="3 4">JL01</strain>
    </source>
</reference>
<dbReference type="GeneID" id="43445816"/>
<evidence type="ECO:0000313" key="3">
    <source>
        <dbReference type="EMBL" id="QCR17028.1"/>
    </source>
</evidence>
<dbReference type="InterPro" id="IPR050194">
    <property type="entry name" value="Glycosyltransferase_grp1"/>
</dbReference>
<dbReference type="PANTHER" id="PTHR45947:SF3">
    <property type="entry name" value="SULFOQUINOVOSYL TRANSFERASE SQD2"/>
    <property type="match status" value="1"/>
</dbReference>
<proteinExistence type="predicted"/>
<dbReference type="CDD" id="cd03801">
    <property type="entry name" value="GT4_PimA-like"/>
    <property type="match status" value="1"/>
</dbReference>
<protein>
    <submittedName>
        <fullName evidence="3">Glycosyltransferase family 1 protein</fullName>
    </submittedName>
</protein>
<dbReference type="Pfam" id="PF00534">
    <property type="entry name" value="Glycos_transf_1"/>
    <property type="match status" value="1"/>
</dbReference>
<evidence type="ECO:0000313" key="4">
    <source>
        <dbReference type="Proteomes" id="UP000300067"/>
    </source>
</evidence>
<evidence type="ECO:0000259" key="1">
    <source>
        <dbReference type="Pfam" id="PF00534"/>
    </source>
</evidence>
<name>A0A4P8QZB7_METMZ</name>
<feature type="domain" description="Glycosyltransferase subfamily 4-like N-terminal" evidence="2">
    <location>
        <begin position="20"/>
        <end position="197"/>
    </location>
</feature>
<dbReference type="PANTHER" id="PTHR45947">
    <property type="entry name" value="SULFOQUINOVOSYL TRANSFERASE SQD2"/>
    <property type="match status" value="1"/>
</dbReference>
<dbReference type="EMBL" id="CP029709">
    <property type="protein sequence ID" value="QCR17028.1"/>
    <property type="molecule type" value="Genomic_DNA"/>
</dbReference>
<organism evidence="3 4">
    <name type="scientific">Methanosarcina mazei</name>
    <name type="common">Methanosarcina frisia</name>
    <dbReference type="NCBI Taxonomy" id="2209"/>
    <lineage>
        <taxon>Archaea</taxon>
        <taxon>Methanobacteriati</taxon>
        <taxon>Methanobacteriota</taxon>
        <taxon>Stenosarchaea group</taxon>
        <taxon>Methanomicrobia</taxon>
        <taxon>Methanosarcinales</taxon>
        <taxon>Methanosarcinaceae</taxon>
        <taxon>Methanosarcina</taxon>
    </lineage>
</organism>
<dbReference type="InterPro" id="IPR001296">
    <property type="entry name" value="Glyco_trans_1"/>
</dbReference>
<dbReference type="SUPFAM" id="SSF53756">
    <property type="entry name" value="UDP-Glycosyltransferase/glycogen phosphorylase"/>
    <property type="match status" value="1"/>
</dbReference>
<sequence length="391" mass="44748">MKILHIINYFQPVLGYQETYLAKEDIKKGHEVYVLTSDRYAPALYVGDASKQILGDRIQSSGFFIEEGINVIRLKVNFEFLNNVWLHKLKKTVLNLKPDVIIVHGICSITAIRIAKIKNKLDGTEFIFDDHMNFLPRRSNWIFILYKLYKLFFSKIILDSADKLVAVTGETKLFMNKIYGLPFDKIELIPLGCDTDKFYRSDNCRTKFRKELGIKDNQVVFCYVGKIIPAKGVDLLVEASIKLLESGRDIFILCVGAKDLNYFGQITEKIKLTSFKERFIFLPPVSSNELFKYYSVADVGVWPKQCSITMLEAMACSIPVIISNNSNASEAVASEGSGFVYKESDIRDLCQKMIQLLDSDIRECMSMKARQVAESYSWRNISMMFESLYGT</sequence>
<dbReference type="Pfam" id="PF13439">
    <property type="entry name" value="Glyco_transf_4"/>
    <property type="match status" value="1"/>
</dbReference>
<dbReference type="InterPro" id="IPR028098">
    <property type="entry name" value="Glyco_trans_4-like_N"/>
</dbReference>
<accession>A0A4P8QZB7</accession>
<dbReference type="GO" id="GO:0016757">
    <property type="term" value="F:glycosyltransferase activity"/>
    <property type="evidence" value="ECO:0007669"/>
    <property type="project" value="InterPro"/>
</dbReference>
<keyword evidence="3" id="KW-0808">Transferase</keyword>
<dbReference type="Gene3D" id="3.40.50.2000">
    <property type="entry name" value="Glycogen Phosphorylase B"/>
    <property type="match status" value="2"/>
</dbReference>
<gene>
    <name evidence="3" type="ORF">DKM28_14355</name>
</gene>
<dbReference type="RefSeq" id="WP_011033127.1">
    <property type="nucleotide sequence ID" value="NZ_CP029709.1"/>
</dbReference>
<dbReference type="AlphaFoldDB" id="A0A4P8QZB7"/>
<dbReference type="Proteomes" id="UP000300067">
    <property type="component" value="Chromosome"/>
</dbReference>
<evidence type="ECO:0000259" key="2">
    <source>
        <dbReference type="Pfam" id="PF13439"/>
    </source>
</evidence>